<comment type="function">
    <text evidence="7">Mediates electron transfer from NADH to oxygen, reducing it to water. This modular protein has 3 redox cofactors, in other organisms the same activity requires 2 or 3 proteins.</text>
</comment>
<accession>A0A7C3KFG9</accession>
<evidence type="ECO:0000313" key="9">
    <source>
        <dbReference type="EMBL" id="HFM98587.1"/>
    </source>
</evidence>
<dbReference type="GO" id="GO:0009055">
    <property type="term" value="F:electron transfer activity"/>
    <property type="evidence" value="ECO:0007669"/>
    <property type="project" value="InterPro"/>
</dbReference>
<dbReference type="Gene3D" id="3.40.50.360">
    <property type="match status" value="1"/>
</dbReference>
<keyword evidence="6" id="KW-0560">Oxidoreductase</keyword>
<dbReference type="GO" id="GO:0016646">
    <property type="term" value="F:oxidoreductase activity, acting on the CH-NH group of donors, NAD or NADP as acceptor"/>
    <property type="evidence" value="ECO:0007669"/>
    <property type="project" value="UniProtKB-ARBA"/>
</dbReference>
<dbReference type="Gene3D" id="2.30.110.10">
    <property type="entry name" value="Electron Transport, Fmn-binding Protein, Chain A"/>
    <property type="match status" value="1"/>
</dbReference>
<name>A0A7C3KFG9_9CYAN</name>
<reference evidence="9" key="1">
    <citation type="journal article" date="2020" name="mSystems">
        <title>Genome- and Community-Level Interaction Insights into Carbon Utilization and Element Cycling Functions of Hydrothermarchaeota in Hydrothermal Sediment.</title>
        <authorList>
            <person name="Zhou Z."/>
            <person name="Liu Y."/>
            <person name="Xu W."/>
            <person name="Pan J."/>
            <person name="Luo Z.H."/>
            <person name="Li M."/>
        </authorList>
    </citation>
    <scope>NUCLEOTIDE SEQUENCE [LARGE SCALE GENOMIC DNA]</scope>
    <source>
        <strain evidence="9">SpSt-418</strain>
    </source>
</reference>
<evidence type="ECO:0000259" key="8">
    <source>
        <dbReference type="PROSITE" id="PS50902"/>
    </source>
</evidence>
<dbReference type="InterPro" id="IPR008254">
    <property type="entry name" value="Flavodoxin/NO_synth"/>
</dbReference>
<dbReference type="CDD" id="cd07709">
    <property type="entry name" value="flavodiiron_proteins_MBL-fold"/>
    <property type="match status" value="1"/>
</dbReference>
<dbReference type="PROSITE" id="PS50902">
    <property type="entry name" value="FLAVODOXIN_LIKE"/>
    <property type="match status" value="1"/>
</dbReference>
<dbReference type="InterPro" id="IPR029039">
    <property type="entry name" value="Flavoprotein-like_sf"/>
</dbReference>
<organism evidence="9">
    <name type="scientific">Oscillatoriales cyanobacterium SpSt-418</name>
    <dbReference type="NCBI Taxonomy" id="2282169"/>
    <lineage>
        <taxon>Bacteria</taxon>
        <taxon>Bacillati</taxon>
        <taxon>Cyanobacteriota</taxon>
        <taxon>Cyanophyceae</taxon>
        <taxon>Oscillatoriophycideae</taxon>
        <taxon>Oscillatoriales</taxon>
    </lineage>
</organism>
<dbReference type="SUPFAM" id="SSF56281">
    <property type="entry name" value="Metallo-hydrolase/oxidoreductase"/>
    <property type="match status" value="1"/>
</dbReference>
<evidence type="ECO:0000256" key="7">
    <source>
        <dbReference type="ARBA" id="ARBA00025633"/>
    </source>
</evidence>
<evidence type="ECO:0000256" key="6">
    <source>
        <dbReference type="ARBA" id="ARBA00023002"/>
    </source>
</evidence>
<dbReference type="InterPro" id="IPR001226">
    <property type="entry name" value="Flavodoxin_CS"/>
</dbReference>
<dbReference type="InterPro" id="IPR036866">
    <property type="entry name" value="RibonucZ/Hydroxyglut_hydro"/>
</dbReference>
<dbReference type="SMART" id="SM00849">
    <property type="entry name" value="Lactamase_B"/>
    <property type="match status" value="1"/>
</dbReference>
<comment type="cofactor">
    <cofactor evidence="1">
        <name>Fe cation</name>
        <dbReference type="ChEBI" id="CHEBI:24875"/>
    </cofactor>
</comment>
<dbReference type="SUPFAM" id="SSF52218">
    <property type="entry name" value="Flavoproteins"/>
    <property type="match status" value="1"/>
</dbReference>
<dbReference type="SUPFAM" id="SSF50475">
    <property type="entry name" value="FMN-binding split barrel"/>
    <property type="match status" value="1"/>
</dbReference>
<gene>
    <name evidence="9" type="ORF">ENR64_12695</name>
</gene>
<evidence type="ECO:0000256" key="2">
    <source>
        <dbReference type="ARBA" id="ARBA00006098"/>
    </source>
</evidence>
<evidence type="ECO:0000256" key="4">
    <source>
        <dbReference type="ARBA" id="ARBA00022448"/>
    </source>
</evidence>
<dbReference type="InterPro" id="IPR045761">
    <property type="entry name" value="ODP_dom"/>
</dbReference>
<evidence type="ECO:0000256" key="5">
    <source>
        <dbReference type="ARBA" id="ARBA00022982"/>
    </source>
</evidence>
<dbReference type="GO" id="GO:0010181">
    <property type="term" value="F:FMN binding"/>
    <property type="evidence" value="ECO:0007669"/>
    <property type="project" value="InterPro"/>
</dbReference>
<comment type="similarity">
    <text evidence="3">In the N-terminal section; belongs to the zinc metallo-hydrolase group 3 family.</text>
</comment>
<comment type="similarity">
    <text evidence="2">In the C-terminal section; belongs to the flavodoxin reductase family.</text>
</comment>
<dbReference type="AlphaFoldDB" id="A0A7C3KFG9"/>
<comment type="caution">
    <text evidence="9">The sequence shown here is derived from an EMBL/GenBank/DDBJ whole genome shotgun (WGS) entry which is preliminary data.</text>
</comment>
<dbReference type="InterPro" id="IPR051285">
    <property type="entry name" value="NADH_oxidoreductase_modular"/>
</dbReference>
<dbReference type="InterPro" id="IPR012349">
    <property type="entry name" value="Split_barrel_FMN-bd"/>
</dbReference>
<keyword evidence="5" id="KW-0249">Electron transport</keyword>
<dbReference type="Pfam" id="PF00258">
    <property type="entry name" value="Flavodoxin_1"/>
    <property type="match status" value="1"/>
</dbReference>
<dbReference type="Pfam" id="PF01613">
    <property type="entry name" value="Flavin_Reduct"/>
    <property type="match status" value="1"/>
</dbReference>
<dbReference type="EMBL" id="DSRU01000183">
    <property type="protein sequence ID" value="HFM98587.1"/>
    <property type="molecule type" value="Genomic_DNA"/>
</dbReference>
<dbReference type="Gene3D" id="3.60.15.10">
    <property type="entry name" value="Ribonuclease Z/Hydroxyacylglutathione hydrolase-like"/>
    <property type="match status" value="1"/>
</dbReference>
<sequence>MSSLSEPVKTLKQPRDVQVAQVGSNTLVLRSRTWERLKFEIEYARQKGTTANSYLIQAQETALIDPPGESFTDLFLDELQLHQYYQRLSYIIISHVNPNRVATLKRLLELAPYATVVCSKPGAIALQSLLSEESASATSAHADEAVELGIQYAADRTLKLRIVRDGDRLDLGDGHDLQFFFVPTPRLPDALITYDPATQILFTDKLFGAHICGEAVFDEHWRDLQDDRRYYFDCIHAAQATQVEAAINKLGSAKAKIYAPSHGPIVRHSLSRLTLDYQQWCAEQQDQDFSVALLYASAYGNTATMAQAIAQGIRSAGAAVQAINCEFADPAEIERAIATCDGFVIGSPTLGGHAPVQIQTALGVILSTAAQTKVAGVFGSYGWSGEAVDILESKLQDAGYRLGFETLRVKFKPTEAVLQQCEAAGNEFVFALKKARKVATPRQFIAEAQTDRTGQAVGRVTGSLCVVTAKKGNQNLAVLTSWVSQASFTPPGITIAIAQYGNAEFLANPGEHFVLNILKEGSPLRRHFLRSFLPTEDPFATLATEPSETGCLILTEALSYLECTVQTRMECGDHWLIYATVNNGRVFDLAGVTAVNHRKSGNQY</sequence>
<dbReference type="SMART" id="SM00903">
    <property type="entry name" value="Flavin_Reduct"/>
    <property type="match status" value="1"/>
</dbReference>
<proteinExistence type="inferred from homology"/>
<feature type="domain" description="Flavodoxin-like" evidence="8">
    <location>
        <begin position="291"/>
        <end position="429"/>
    </location>
</feature>
<dbReference type="PANTHER" id="PTHR32145">
    <property type="entry name" value="DIFLAVIN FLAVOPROTEIN A 2-RELATED"/>
    <property type="match status" value="1"/>
</dbReference>
<keyword evidence="4" id="KW-0813">Transport</keyword>
<dbReference type="InterPro" id="IPR001279">
    <property type="entry name" value="Metallo-B-lactamas"/>
</dbReference>
<dbReference type="PROSITE" id="PS00201">
    <property type="entry name" value="FLAVODOXIN"/>
    <property type="match status" value="1"/>
</dbReference>
<dbReference type="PANTHER" id="PTHR32145:SF32">
    <property type="entry name" value="DIFLAVIN FLAVOPROTEIN A 4-RELATED"/>
    <property type="match status" value="1"/>
</dbReference>
<evidence type="ECO:0000256" key="3">
    <source>
        <dbReference type="ARBA" id="ARBA00007121"/>
    </source>
</evidence>
<dbReference type="Pfam" id="PF19583">
    <property type="entry name" value="ODP"/>
    <property type="match status" value="1"/>
</dbReference>
<protein>
    <submittedName>
        <fullName evidence="9">Flavin oxidoreductase</fullName>
    </submittedName>
</protein>
<dbReference type="InterPro" id="IPR002563">
    <property type="entry name" value="Flavin_Rdtase-like_dom"/>
</dbReference>
<evidence type="ECO:0000256" key="1">
    <source>
        <dbReference type="ARBA" id="ARBA00001962"/>
    </source>
</evidence>